<name>A0A1I7S7A3_BURXY</name>
<reference evidence="2" key="1">
    <citation type="submission" date="2016-11" db="UniProtKB">
        <authorList>
            <consortium name="WormBaseParasite"/>
        </authorList>
    </citation>
    <scope>IDENTIFICATION</scope>
</reference>
<dbReference type="Proteomes" id="UP000095284">
    <property type="component" value="Unplaced"/>
</dbReference>
<protein>
    <submittedName>
        <fullName evidence="2">Uncharacterized protein</fullName>
    </submittedName>
</protein>
<evidence type="ECO:0000313" key="2">
    <source>
        <dbReference type="WBParaSite" id="BXY_0889200.1"/>
    </source>
</evidence>
<proteinExistence type="predicted"/>
<sequence>MSIAKNPLLKMPAVRKCVCAKEGRLSEIGISSSGIERPRALAPLLNRQPAGRLGIRQLFPPLRWSRSAATLFEANPRVCRAEERYG</sequence>
<dbReference type="WBParaSite" id="BXY_0889200.1">
    <property type="protein sequence ID" value="BXY_0889200.1"/>
    <property type="gene ID" value="BXY_0889200"/>
</dbReference>
<evidence type="ECO:0000313" key="1">
    <source>
        <dbReference type="Proteomes" id="UP000095284"/>
    </source>
</evidence>
<dbReference type="AlphaFoldDB" id="A0A1I7S7A3"/>
<accession>A0A1I7S7A3</accession>
<organism evidence="1 2">
    <name type="scientific">Bursaphelenchus xylophilus</name>
    <name type="common">Pinewood nematode worm</name>
    <name type="synonym">Aphelenchoides xylophilus</name>
    <dbReference type="NCBI Taxonomy" id="6326"/>
    <lineage>
        <taxon>Eukaryota</taxon>
        <taxon>Metazoa</taxon>
        <taxon>Ecdysozoa</taxon>
        <taxon>Nematoda</taxon>
        <taxon>Chromadorea</taxon>
        <taxon>Rhabditida</taxon>
        <taxon>Tylenchina</taxon>
        <taxon>Tylenchomorpha</taxon>
        <taxon>Aphelenchoidea</taxon>
        <taxon>Aphelenchoididae</taxon>
        <taxon>Bursaphelenchus</taxon>
    </lineage>
</organism>